<accession>A0A9X9S1V2</accession>
<dbReference type="GO" id="GO:0019441">
    <property type="term" value="P:L-tryptophan catabolic process to kynurenine"/>
    <property type="evidence" value="ECO:0007669"/>
    <property type="project" value="InterPro"/>
</dbReference>
<evidence type="ECO:0000313" key="1">
    <source>
        <dbReference type="EMBL" id="WAI00304.1"/>
    </source>
</evidence>
<evidence type="ECO:0000313" key="2">
    <source>
        <dbReference type="Proteomes" id="UP001163096"/>
    </source>
</evidence>
<dbReference type="InterPro" id="IPR007325">
    <property type="entry name" value="KFase/CYL"/>
</dbReference>
<dbReference type="GeneID" id="76834963"/>
<dbReference type="RefSeq" id="WP_268185477.1">
    <property type="nucleotide sequence ID" value="NZ_CP113361.1"/>
</dbReference>
<dbReference type="KEGG" id="mou:OU421_07635"/>
<dbReference type="PANTHER" id="PTHR31118:SF12">
    <property type="entry name" value="CYCLASE-LIKE PROTEIN 2"/>
    <property type="match status" value="1"/>
</dbReference>
<proteinExistence type="predicted"/>
<protein>
    <submittedName>
        <fullName evidence="1">Cyclase family protein</fullName>
    </submittedName>
</protein>
<dbReference type="InterPro" id="IPR037175">
    <property type="entry name" value="KFase_sf"/>
</dbReference>
<name>A0A9X9S1V2_METOG</name>
<keyword evidence="2" id="KW-1185">Reference proteome</keyword>
<sequence length="201" mass="22067">MAYIDLTRSFPEPACTYTGDCVPECRRTERDGYRVSVLVASSHSGTHIDPPAHYIEDGLTIDRISPETFIGPVTIIDLGQRCSAIRPEDIRPWMKSERLIIKTGYSEKSEFDPDYAYLSQDAAALVAASGIRVIGIDTPSIEEYMGTGDVHRKILGAGIPVIEYLDLSAVSAGDYYMIALPLKIRDGDGAPARVIVRTEDI</sequence>
<dbReference type="Proteomes" id="UP001163096">
    <property type="component" value="Chromosome"/>
</dbReference>
<dbReference type="PANTHER" id="PTHR31118">
    <property type="entry name" value="CYCLASE-LIKE PROTEIN 2"/>
    <property type="match status" value="1"/>
</dbReference>
<organism evidence="1 2">
    <name type="scientific">Methanogenium organophilum</name>
    <dbReference type="NCBI Taxonomy" id="2199"/>
    <lineage>
        <taxon>Archaea</taxon>
        <taxon>Methanobacteriati</taxon>
        <taxon>Methanobacteriota</taxon>
        <taxon>Stenosarchaea group</taxon>
        <taxon>Methanomicrobia</taxon>
        <taxon>Methanomicrobiales</taxon>
        <taxon>Methanomicrobiaceae</taxon>
        <taxon>Methanogenium</taxon>
    </lineage>
</organism>
<dbReference type="AlphaFoldDB" id="A0A9X9S1V2"/>
<dbReference type="EMBL" id="CP113361">
    <property type="protein sequence ID" value="WAI00304.1"/>
    <property type="molecule type" value="Genomic_DNA"/>
</dbReference>
<gene>
    <name evidence="1" type="ORF">OU421_07635</name>
</gene>
<dbReference type="Gene3D" id="3.50.30.50">
    <property type="entry name" value="Putative cyclase"/>
    <property type="match status" value="1"/>
</dbReference>
<dbReference type="SUPFAM" id="SSF102198">
    <property type="entry name" value="Putative cyclase"/>
    <property type="match status" value="1"/>
</dbReference>
<reference evidence="1" key="1">
    <citation type="submission" date="2022-11" db="EMBL/GenBank/DDBJ databases">
        <title>Complete genome sequence of Methanogenium organophilum DSM 3596.</title>
        <authorList>
            <person name="Chen S.-C."/>
            <person name="Lai S.-J."/>
            <person name="You Y.-T."/>
        </authorList>
    </citation>
    <scope>NUCLEOTIDE SEQUENCE</scope>
    <source>
        <strain evidence="1">DSM 3596</strain>
    </source>
</reference>
<dbReference type="Pfam" id="PF04199">
    <property type="entry name" value="Cyclase"/>
    <property type="match status" value="1"/>
</dbReference>
<dbReference type="GO" id="GO:0004061">
    <property type="term" value="F:arylformamidase activity"/>
    <property type="evidence" value="ECO:0007669"/>
    <property type="project" value="InterPro"/>
</dbReference>